<dbReference type="Proteomes" id="UP000004778">
    <property type="component" value="Unassembled WGS sequence"/>
</dbReference>
<name>C0W6R9_9ACTO</name>
<comment type="caution">
    <text evidence="3">The sequence shown here is derived from an EMBL/GenBank/DDBJ whole genome shotgun (WGS) entry which is preliminary data.</text>
</comment>
<feature type="transmembrane region" description="Helical" evidence="2">
    <location>
        <begin position="59"/>
        <end position="78"/>
    </location>
</feature>
<keyword evidence="4" id="KW-1185">Reference proteome</keyword>
<evidence type="ECO:0000256" key="2">
    <source>
        <dbReference type="SAM" id="Phobius"/>
    </source>
</evidence>
<organism evidence="3 4">
    <name type="scientific">Actinomyces urogenitalis DSM 15434</name>
    <dbReference type="NCBI Taxonomy" id="525246"/>
    <lineage>
        <taxon>Bacteria</taxon>
        <taxon>Bacillati</taxon>
        <taxon>Actinomycetota</taxon>
        <taxon>Actinomycetes</taxon>
        <taxon>Actinomycetales</taxon>
        <taxon>Actinomycetaceae</taxon>
        <taxon>Actinomyces</taxon>
    </lineage>
</organism>
<keyword evidence="2" id="KW-0812">Transmembrane</keyword>
<evidence type="ECO:0000313" key="4">
    <source>
        <dbReference type="Proteomes" id="UP000004778"/>
    </source>
</evidence>
<sequence length="167" mass="17295">MTLDSSREDENADVDEPKLGLRDLPARDWIIIGVVLGAVIGELMWLVLSPIGPYALLKYAGRVLIPAAMAVFGIGGILRVPRNVPARLDGEGAASRPRRHGGGGAGGAGATDCWGKRLHGVVGRAGGPGRAQRAATTCGRAVRGLADGEGLQDRGGEWSRRLPTGDG</sequence>
<reference evidence="3 4" key="1">
    <citation type="submission" date="2009-01" db="EMBL/GenBank/DDBJ databases">
        <authorList>
            <person name="Qin X."/>
            <person name="Bachman B."/>
            <person name="Battles P."/>
            <person name="Bell A."/>
            <person name="Bess C."/>
            <person name="Bickham C."/>
            <person name="Chaboub L."/>
            <person name="Chen D."/>
            <person name="Coyle M."/>
            <person name="Deiros D.R."/>
            <person name="Dinh H."/>
            <person name="Forbes L."/>
            <person name="Fowler G."/>
            <person name="Francisco L."/>
            <person name="Fu Q."/>
            <person name="Gubbala S."/>
            <person name="Hale W."/>
            <person name="Han Y."/>
            <person name="Hemphill L."/>
            <person name="Highlander S.K."/>
            <person name="Hirani K."/>
            <person name="Hogues M."/>
            <person name="Jackson L."/>
            <person name="Jakkamsetti A."/>
            <person name="Javaid M."/>
            <person name="Jiang H."/>
            <person name="Korchina V."/>
            <person name="Kovar C."/>
            <person name="Lara F."/>
            <person name="Lee S."/>
            <person name="Mata R."/>
            <person name="Mathew T."/>
            <person name="Moen C."/>
            <person name="Morales K."/>
            <person name="Munidasa M."/>
            <person name="Nazareth L."/>
            <person name="Ngo R."/>
            <person name="Nguyen L."/>
            <person name="Okwuonu G."/>
            <person name="Ongeri F."/>
            <person name="Patil S."/>
            <person name="Petrosino J."/>
            <person name="Pham C."/>
            <person name="Pham P."/>
            <person name="Pu L.-L."/>
            <person name="Puazo M."/>
            <person name="Raj R."/>
            <person name="Reid J."/>
            <person name="Rouhana J."/>
            <person name="Saada N."/>
            <person name="Shang Y."/>
            <person name="Simmons D."/>
            <person name="Thornton R."/>
            <person name="Warren J."/>
            <person name="Weissenberger G."/>
            <person name="Zhang J."/>
            <person name="Zhang L."/>
            <person name="Zhou C."/>
            <person name="Zhu D."/>
            <person name="Muzny D."/>
            <person name="Worley K."/>
            <person name="Gibbs R."/>
        </authorList>
    </citation>
    <scope>NUCLEOTIDE SEQUENCE [LARGE SCALE GENOMIC DNA]</scope>
    <source>
        <strain evidence="3 4">DSM 15434</strain>
    </source>
</reference>
<dbReference type="AlphaFoldDB" id="C0W6R9"/>
<feature type="transmembrane region" description="Helical" evidence="2">
    <location>
        <begin position="29"/>
        <end position="47"/>
    </location>
</feature>
<dbReference type="HOGENOM" id="CLU_1591101_0_0_11"/>
<evidence type="ECO:0000256" key="1">
    <source>
        <dbReference type="SAM" id="MobiDB-lite"/>
    </source>
</evidence>
<keyword evidence="2" id="KW-1133">Transmembrane helix</keyword>
<keyword evidence="2" id="KW-0472">Membrane</keyword>
<evidence type="ECO:0000313" key="3">
    <source>
        <dbReference type="EMBL" id="EEH65593.1"/>
    </source>
</evidence>
<feature type="region of interest" description="Disordered" evidence="1">
    <location>
        <begin position="145"/>
        <end position="167"/>
    </location>
</feature>
<accession>C0W6R9</accession>
<feature type="compositionally biased region" description="Basic and acidic residues" evidence="1">
    <location>
        <begin position="151"/>
        <end position="160"/>
    </location>
</feature>
<dbReference type="EMBL" id="ACFH01000109">
    <property type="protein sequence ID" value="EEH65593.1"/>
    <property type="molecule type" value="Genomic_DNA"/>
</dbReference>
<protein>
    <submittedName>
        <fullName evidence="3">Uncharacterized protein</fullName>
    </submittedName>
</protein>
<gene>
    <name evidence="3" type="ORF">HMPREF0058_1563</name>
</gene>
<proteinExistence type="predicted"/>